<reference evidence="4" key="1">
    <citation type="journal article" date="2021" name="BMC Genomics">
        <title>Chromosome-level genome assembly and manually-curated proteome of model necrotroph Parastagonospora nodorum Sn15 reveals a genome-wide trove of candidate effector homologs, and redundancy of virulence-related functions within an accessory chromosome.</title>
        <authorList>
            <person name="Bertazzoni S."/>
            <person name="Jones D.A.B."/>
            <person name="Phan H.T."/>
            <person name="Tan K.-C."/>
            <person name="Hane J.K."/>
        </authorList>
    </citation>
    <scope>NUCLEOTIDE SEQUENCE [LARGE SCALE GENOMIC DNA]</scope>
    <source>
        <strain evidence="4">SN15 / ATCC MYA-4574 / FGSC 10173)</strain>
    </source>
</reference>
<organism evidence="3 4">
    <name type="scientific">Phaeosphaeria nodorum (strain SN15 / ATCC MYA-4574 / FGSC 10173)</name>
    <name type="common">Glume blotch fungus</name>
    <name type="synonym">Parastagonospora nodorum</name>
    <dbReference type="NCBI Taxonomy" id="321614"/>
    <lineage>
        <taxon>Eukaryota</taxon>
        <taxon>Fungi</taxon>
        <taxon>Dikarya</taxon>
        <taxon>Ascomycota</taxon>
        <taxon>Pezizomycotina</taxon>
        <taxon>Dothideomycetes</taxon>
        <taxon>Pleosporomycetidae</taxon>
        <taxon>Pleosporales</taxon>
        <taxon>Pleosporineae</taxon>
        <taxon>Phaeosphaeriaceae</taxon>
        <taxon>Parastagonospora</taxon>
    </lineage>
</organism>
<feature type="signal peptide" evidence="2">
    <location>
        <begin position="1"/>
        <end position="21"/>
    </location>
</feature>
<evidence type="ECO:0000256" key="1">
    <source>
        <dbReference type="SAM" id="MobiDB-lite"/>
    </source>
</evidence>
<evidence type="ECO:0000256" key="2">
    <source>
        <dbReference type="SAM" id="SignalP"/>
    </source>
</evidence>
<dbReference type="AlphaFoldDB" id="A0A7U2FGQ8"/>
<keyword evidence="2" id="KW-0732">Signal</keyword>
<dbReference type="Proteomes" id="UP000663193">
    <property type="component" value="Chromosome 18"/>
</dbReference>
<protein>
    <recommendedName>
        <fullName evidence="5">Secreted protein</fullName>
    </recommendedName>
</protein>
<dbReference type="RefSeq" id="XP_001801161.1">
    <property type="nucleotide sequence ID" value="XM_001801109.1"/>
</dbReference>
<sequence>MRTIILSLFALLVALIYTVAAELQHGSYVNFDSEVKLPRPFLNDLSSGTDTPPPSSPPTTSTADDADDTL</sequence>
<accession>A0A7U2FGQ8</accession>
<gene>
    <name evidence="3" type="ORF">JI435_109030</name>
</gene>
<feature type="region of interest" description="Disordered" evidence="1">
    <location>
        <begin position="42"/>
        <end position="70"/>
    </location>
</feature>
<evidence type="ECO:0008006" key="5">
    <source>
        <dbReference type="Google" id="ProtNLM"/>
    </source>
</evidence>
<name>A0A7U2FGQ8_PHANO</name>
<feature type="chain" id="PRO_5034544474" description="Secreted protein" evidence="2">
    <location>
        <begin position="22"/>
        <end position="70"/>
    </location>
</feature>
<keyword evidence="4" id="KW-1185">Reference proteome</keyword>
<dbReference type="VEuPathDB" id="FungiDB:JI435_109030"/>
<dbReference type="KEGG" id="pno:SNOG_10903"/>
<dbReference type="EMBL" id="CP069040">
    <property type="protein sequence ID" value="QRD04982.1"/>
    <property type="molecule type" value="Genomic_DNA"/>
</dbReference>
<evidence type="ECO:0000313" key="3">
    <source>
        <dbReference type="EMBL" id="QRD04982.1"/>
    </source>
</evidence>
<evidence type="ECO:0000313" key="4">
    <source>
        <dbReference type="Proteomes" id="UP000663193"/>
    </source>
</evidence>
<proteinExistence type="predicted"/>